<evidence type="ECO:0000313" key="2">
    <source>
        <dbReference type="Proteomes" id="UP000660262"/>
    </source>
</evidence>
<name>A0A830HJJ6_9CHLO</name>
<comment type="caution">
    <text evidence="1">The sequence shown here is derived from an EMBL/GenBank/DDBJ whole genome shotgun (WGS) entry which is preliminary data.</text>
</comment>
<organism evidence="1 2">
    <name type="scientific">Pycnococcus provasolii</name>
    <dbReference type="NCBI Taxonomy" id="41880"/>
    <lineage>
        <taxon>Eukaryota</taxon>
        <taxon>Viridiplantae</taxon>
        <taxon>Chlorophyta</taxon>
        <taxon>Pseudoscourfieldiophyceae</taxon>
        <taxon>Pseudoscourfieldiales</taxon>
        <taxon>Pycnococcaceae</taxon>
        <taxon>Pycnococcus</taxon>
    </lineage>
</organism>
<keyword evidence="2" id="KW-1185">Reference proteome</keyword>
<dbReference type="Proteomes" id="UP000660262">
    <property type="component" value="Unassembled WGS sequence"/>
</dbReference>
<protein>
    <submittedName>
        <fullName evidence="1">Uncharacterized protein</fullName>
    </submittedName>
</protein>
<accession>A0A830HJJ6</accession>
<sequence>MMHGVVNAADNKGHHRRMMSKSNMKAILTRMGSLVPAGLGRIEWTTDDIPSDGFLQLSELSCECSPTCLMSEEPVQWVPTYGGGSSGPLYSGLGAWWLCERGCYNALQETAEEPTGYRFCYVPVPDNVNEAKVLETCREPFNIQRDPLTGFWMRLGC</sequence>
<gene>
    <name evidence="1" type="ORF">PPROV_000394900</name>
</gene>
<reference evidence="1" key="1">
    <citation type="submission" date="2020-10" db="EMBL/GenBank/DDBJ databases">
        <title>Unveiling of a novel bifunctional photoreceptor, Dualchrome1, isolated from a cosmopolitan green alga.</title>
        <authorList>
            <person name="Suzuki S."/>
            <person name="Kawachi M."/>
        </authorList>
    </citation>
    <scope>NUCLEOTIDE SEQUENCE</scope>
    <source>
        <strain evidence="1">NIES 2893</strain>
    </source>
</reference>
<proteinExistence type="predicted"/>
<evidence type="ECO:0000313" key="1">
    <source>
        <dbReference type="EMBL" id="GHP05197.1"/>
    </source>
</evidence>
<dbReference type="EMBL" id="BNJQ01000009">
    <property type="protein sequence ID" value="GHP05197.1"/>
    <property type="molecule type" value="Genomic_DNA"/>
</dbReference>
<dbReference type="AlphaFoldDB" id="A0A830HJJ6"/>